<dbReference type="OrthoDB" id="3357985at2759"/>
<keyword evidence="3" id="KW-1185">Reference proteome</keyword>
<dbReference type="Gene3D" id="3.30.710.10">
    <property type="entry name" value="Potassium Channel Kv1.1, Chain A"/>
    <property type="match status" value="1"/>
</dbReference>
<dbReference type="Pfam" id="PF00651">
    <property type="entry name" value="BTB"/>
    <property type="match status" value="1"/>
</dbReference>
<feature type="domain" description="BTB" evidence="1">
    <location>
        <begin position="21"/>
        <end position="98"/>
    </location>
</feature>
<reference evidence="3" key="1">
    <citation type="journal article" date="2014" name="Proc. Natl. Acad. Sci. U.S.A.">
        <title>Extensive sampling of basidiomycete genomes demonstrates inadequacy of the white-rot/brown-rot paradigm for wood decay fungi.</title>
        <authorList>
            <person name="Riley R."/>
            <person name="Salamov A.A."/>
            <person name="Brown D.W."/>
            <person name="Nagy L.G."/>
            <person name="Floudas D."/>
            <person name="Held B.W."/>
            <person name="Levasseur A."/>
            <person name="Lombard V."/>
            <person name="Morin E."/>
            <person name="Otillar R."/>
            <person name="Lindquist E.A."/>
            <person name="Sun H."/>
            <person name="LaButti K.M."/>
            <person name="Schmutz J."/>
            <person name="Jabbour D."/>
            <person name="Luo H."/>
            <person name="Baker S.E."/>
            <person name="Pisabarro A.G."/>
            <person name="Walton J.D."/>
            <person name="Blanchette R.A."/>
            <person name="Henrissat B."/>
            <person name="Martin F."/>
            <person name="Cullen D."/>
            <person name="Hibbett D.S."/>
            <person name="Grigoriev I.V."/>
        </authorList>
    </citation>
    <scope>NUCLEOTIDE SEQUENCE [LARGE SCALE GENOMIC DNA]</scope>
    <source>
        <strain evidence="3">MUCL 33604</strain>
    </source>
</reference>
<accession>A0A067Q5S1</accession>
<proteinExistence type="predicted"/>
<dbReference type="InterPro" id="IPR011333">
    <property type="entry name" value="SKP1/BTB/POZ_sf"/>
</dbReference>
<dbReference type="InParanoid" id="A0A067Q5S1"/>
<dbReference type="Proteomes" id="UP000027265">
    <property type="component" value="Unassembled WGS sequence"/>
</dbReference>
<dbReference type="STRING" id="933084.A0A067Q5S1"/>
<organism evidence="2 3">
    <name type="scientific">Jaapia argillacea MUCL 33604</name>
    <dbReference type="NCBI Taxonomy" id="933084"/>
    <lineage>
        <taxon>Eukaryota</taxon>
        <taxon>Fungi</taxon>
        <taxon>Dikarya</taxon>
        <taxon>Basidiomycota</taxon>
        <taxon>Agaricomycotina</taxon>
        <taxon>Agaricomycetes</taxon>
        <taxon>Agaricomycetidae</taxon>
        <taxon>Jaapiales</taxon>
        <taxon>Jaapiaceae</taxon>
        <taxon>Jaapia</taxon>
    </lineage>
</organism>
<evidence type="ECO:0000259" key="1">
    <source>
        <dbReference type="PROSITE" id="PS50097"/>
    </source>
</evidence>
<name>A0A067Q5S1_9AGAM</name>
<protein>
    <recommendedName>
        <fullName evidence="1">BTB domain-containing protein</fullName>
    </recommendedName>
</protein>
<evidence type="ECO:0000313" key="2">
    <source>
        <dbReference type="EMBL" id="KDQ61495.1"/>
    </source>
</evidence>
<dbReference type="AlphaFoldDB" id="A0A067Q5S1"/>
<dbReference type="SUPFAM" id="SSF54695">
    <property type="entry name" value="POZ domain"/>
    <property type="match status" value="1"/>
</dbReference>
<dbReference type="SMART" id="SM00225">
    <property type="entry name" value="BTB"/>
    <property type="match status" value="1"/>
</dbReference>
<dbReference type="CDD" id="cd18186">
    <property type="entry name" value="BTB_POZ_ZBTB_KLHL-like"/>
    <property type="match status" value="1"/>
</dbReference>
<dbReference type="InterPro" id="IPR000210">
    <property type="entry name" value="BTB/POZ_dom"/>
</dbReference>
<sequence length="339" mass="38044">MPVNTVGEMPDASAPFVNDEADIILRSSDGVDFHTFKLLLSLASPFFRSTFSLPQPGQAEGPEGTKAGGSGAEMKNGVSVVQLTEHSEVVKNMLIFCYPMCHPTMETLQEVQDLWEAASKYEIEELMKWLGSQFVEKRFLEDEPVRAYAIACRYRLDPLAKAAAIWTLRYPRADLDIHADHHELEAITAGAFVRLMKFHRRCSEVVSALVNHTQSPGLSWISTFQYNFFTCTSCHHHRSKVRFGLSQSVAKWFLQYLVHVGEVLQIRPCKSVIMEDEVTGKALNIARESCSRCGPAAQMDLKLFSEVFGEEIDRVISEVSKGFWFLVDQSSTGNPQVSL</sequence>
<dbReference type="PROSITE" id="PS50097">
    <property type="entry name" value="BTB"/>
    <property type="match status" value="1"/>
</dbReference>
<dbReference type="EMBL" id="KL197712">
    <property type="protein sequence ID" value="KDQ61495.1"/>
    <property type="molecule type" value="Genomic_DNA"/>
</dbReference>
<evidence type="ECO:0000313" key="3">
    <source>
        <dbReference type="Proteomes" id="UP000027265"/>
    </source>
</evidence>
<gene>
    <name evidence="2" type="ORF">JAAARDRAFT_171723</name>
</gene>
<dbReference type="HOGENOM" id="CLU_052397_0_1_1"/>